<protein>
    <recommendedName>
        <fullName evidence="3">Methyltransferase type 11 domain-containing protein</fullName>
    </recommendedName>
</protein>
<reference evidence="1 2" key="1">
    <citation type="submission" date="2024-07" db="EMBL/GenBank/DDBJ databases">
        <title>Section-level genome sequencing and comparative genomics of Aspergillus sections Usti and Cavernicolus.</title>
        <authorList>
            <consortium name="Lawrence Berkeley National Laboratory"/>
            <person name="Nybo J.L."/>
            <person name="Vesth T.C."/>
            <person name="Theobald S."/>
            <person name="Frisvad J.C."/>
            <person name="Larsen T.O."/>
            <person name="Kjaerboelling I."/>
            <person name="Rothschild-Mancinelli K."/>
            <person name="Lyhne E.K."/>
            <person name="Kogle M.E."/>
            <person name="Barry K."/>
            <person name="Clum A."/>
            <person name="Na H."/>
            <person name="Ledsgaard L."/>
            <person name="Lin J."/>
            <person name="Lipzen A."/>
            <person name="Kuo A."/>
            <person name="Riley R."/>
            <person name="Mondo S."/>
            <person name="LaButti K."/>
            <person name="Haridas S."/>
            <person name="Pangalinan J."/>
            <person name="Salamov A.A."/>
            <person name="Simmons B.A."/>
            <person name="Magnuson J.K."/>
            <person name="Chen J."/>
            <person name="Drula E."/>
            <person name="Henrissat B."/>
            <person name="Wiebenga A."/>
            <person name="Lubbers R.J."/>
            <person name="Gomes A.C."/>
            <person name="Makela M.R."/>
            <person name="Stajich J."/>
            <person name="Grigoriev I.V."/>
            <person name="Mortensen U.H."/>
            <person name="De vries R.P."/>
            <person name="Baker S.E."/>
            <person name="Andersen M.R."/>
        </authorList>
    </citation>
    <scope>NUCLEOTIDE SEQUENCE [LARGE SCALE GENOMIC DNA]</scope>
    <source>
        <strain evidence="1 2">CBS 600.67</strain>
    </source>
</reference>
<keyword evidence="2" id="KW-1185">Reference proteome</keyword>
<evidence type="ECO:0008006" key="3">
    <source>
        <dbReference type="Google" id="ProtNLM"/>
    </source>
</evidence>
<comment type="caution">
    <text evidence="1">The sequence shown here is derived from an EMBL/GenBank/DDBJ whole genome shotgun (WGS) entry which is preliminary data.</text>
</comment>
<dbReference type="Gene3D" id="3.40.50.150">
    <property type="entry name" value="Vaccinia Virus protein VP39"/>
    <property type="match status" value="1"/>
</dbReference>
<name>A0ABR4ID88_9EURO</name>
<evidence type="ECO:0000313" key="1">
    <source>
        <dbReference type="EMBL" id="KAL2825720.1"/>
    </source>
</evidence>
<accession>A0ABR4ID88</accession>
<organism evidence="1 2">
    <name type="scientific">Aspergillus cavernicola</name>
    <dbReference type="NCBI Taxonomy" id="176166"/>
    <lineage>
        <taxon>Eukaryota</taxon>
        <taxon>Fungi</taxon>
        <taxon>Dikarya</taxon>
        <taxon>Ascomycota</taxon>
        <taxon>Pezizomycotina</taxon>
        <taxon>Eurotiomycetes</taxon>
        <taxon>Eurotiomycetidae</taxon>
        <taxon>Eurotiales</taxon>
        <taxon>Aspergillaceae</taxon>
        <taxon>Aspergillus</taxon>
        <taxon>Aspergillus subgen. Nidulantes</taxon>
    </lineage>
</organism>
<dbReference type="InterPro" id="IPR029063">
    <property type="entry name" value="SAM-dependent_MTases_sf"/>
</dbReference>
<evidence type="ECO:0000313" key="2">
    <source>
        <dbReference type="Proteomes" id="UP001610335"/>
    </source>
</evidence>
<dbReference type="Proteomes" id="UP001610335">
    <property type="component" value="Unassembled WGS sequence"/>
</dbReference>
<proteinExistence type="predicted"/>
<gene>
    <name evidence="1" type="ORF">BDW59DRAFT_145778</name>
</gene>
<dbReference type="EMBL" id="JBFXLS010000034">
    <property type="protein sequence ID" value="KAL2825720.1"/>
    <property type="molecule type" value="Genomic_DNA"/>
</dbReference>
<sequence length="172" mass="19245">MCFLPWQNVDFSSEAVRLGKHLENEQEPSQAMHWMQVDLRSWNDVSRLLPFTPFDVILDKGTSDAIATSSPVTVTMSDVLDICPTIQSFAASVGGVTLPPVELLALHLVPFTRAGSRWFVLSYSAMRFDNLPHLSAYWEIIARTPLDAPRGQTASGAHAAAVYHWMYILQRK</sequence>